<feature type="region of interest" description="Disordered" evidence="1">
    <location>
        <begin position="359"/>
        <end position="393"/>
    </location>
</feature>
<feature type="compositionally biased region" description="Polar residues" evidence="1">
    <location>
        <begin position="382"/>
        <end position="391"/>
    </location>
</feature>
<reference evidence="2 3" key="1">
    <citation type="submission" date="2019-10" db="EMBL/GenBank/DDBJ databases">
        <title>Complete genome sequence of Variovorax paradoxus 5C-2.</title>
        <authorList>
            <person name="Gogoleva N.E."/>
            <person name="Balkin A.S."/>
        </authorList>
    </citation>
    <scope>NUCLEOTIDE SEQUENCE [LARGE SCALE GENOMIC DNA]</scope>
    <source>
        <strain evidence="2 3">5C-2</strain>
    </source>
</reference>
<accession>A0A5Q0MB01</accession>
<evidence type="ECO:0000256" key="1">
    <source>
        <dbReference type="SAM" id="MobiDB-lite"/>
    </source>
</evidence>
<dbReference type="CDD" id="cd12797">
    <property type="entry name" value="M23_peptidase"/>
    <property type="match status" value="1"/>
</dbReference>
<sequence>MIISPPFLSQPNIPVYSDQCVSDVMPGGIVGSGAFPVSQAMAWHGGIHINAPAADEPVRAIADGIVIFRRDGGTARYDAQDHSTGCVVIRHKTEIGANGANAVEVVYYSIYQHLRLLDANLPAVNQAVYRKDKLGLAGTIYGRANCIHLEIVAGDADTRNLVGRDTGNLPLTSDGRTDAVYGEVYVLVPAKSPYHSAQPTGATLPAAAGDSGGADLIVGIRYEAANATLTTYQLTGEVVGAAIVETDAEYNLYTEANTRHGRLSASVQTTSSPSGWYELLRFGRKLGTDPLPNDAAHWRKVAVPGQPGGVWLDLNASNTRKFSDADFPHWSGWKLIDDDTQDDNSQCSSALIDAMLAPAAQPTTPPSGPPNMNGPSVPTPQAPENATTTPEQKAANRKQNLCKPAVQAKLAKTVCKFPTEWAKDEVRKRWAWTRDKGNPHMPYPLEDETDFTEMSDFAQKLCFWEELPAEDKARLTIKHWHFHPREFIKHFRKCGWLGKEELAQLLPRRSYKYRFTPFRADPVNIGWATALQRFSIYSIEFNKAIRKYGISIGFRLAHFLGQIYIETDIVRTMREVGQGRKSSNGNWPAPAMEFYTVFFGRGMMQLTWPANYDGYRNFRTAASLPDSGGSYVDQWGRITTTSTHYWANPRDGGVQQLWFPRYDPDIIASDAHNSCDSAGWYWVSKAIGNRQTNINQVCDQGMTSAAIGRASVLVNGGGYGYFERQGYALFAIQYLSEASPRTDEVQIQISHGRMTASISVNYQPQRP</sequence>
<evidence type="ECO:0000313" key="2">
    <source>
        <dbReference type="EMBL" id="QFZ85824.1"/>
    </source>
</evidence>
<dbReference type="SUPFAM" id="SSF53955">
    <property type="entry name" value="Lysozyme-like"/>
    <property type="match status" value="1"/>
</dbReference>
<dbReference type="InterPro" id="IPR023346">
    <property type="entry name" value="Lysozyme-like_dom_sf"/>
</dbReference>
<name>A0A5Q0MB01_VARPD</name>
<dbReference type="AlphaFoldDB" id="A0A5Q0MB01"/>
<evidence type="ECO:0000313" key="3">
    <source>
        <dbReference type="Proteomes" id="UP000326780"/>
    </source>
</evidence>
<dbReference type="Gene3D" id="2.70.70.10">
    <property type="entry name" value="Glucose Permease (Domain IIA)"/>
    <property type="match status" value="1"/>
</dbReference>
<dbReference type="Gene3D" id="1.10.530.10">
    <property type="match status" value="1"/>
</dbReference>
<dbReference type="RefSeq" id="WP_153284365.1">
    <property type="nucleotide sequence ID" value="NZ_CP045644.1"/>
</dbReference>
<proteinExistence type="predicted"/>
<dbReference type="InterPro" id="IPR011055">
    <property type="entry name" value="Dup_hybrid_motif"/>
</dbReference>
<dbReference type="Proteomes" id="UP000326780">
    <property type="component" value="Chromosome"/>
</dbReference>
<gene>
    <name evidence="2" type="ORF">GFK26_25165</name>
</gene>
<protein>
    <submittedName>
        <fullName evidence="2">Peptidoglycan DD-metalloendopeptidase family protein</fullName>
    </submittedName>
</protein>
<organism evidence="2 3">
    <name type="scientific">Variovorax paradoxus</name>
    <dbReference type="NCBI Taxonomy" id="34073"/>
    <lineage>
        <taxon>Bacteria</taxon>
        <taxon>Pseudomonadati</taxon>
        <taxon>Pseudomonadota</taxon>
        <taxon>Betaproteobacteria</taxon>
        <taxon>Burkholderiales</taxon>
        <taxon>Comamonadaceae</taxon>
        <taxon>Variovorax</taxon>
    </lineage>
</organism>
<dbReference type="EMBL" id="CP045644">
    <property type="protein sequence ID" value="QFZ85824.1"/>
    <property type="molecule type" value="Genomic_DNA"/>
</dbReference>